<proteinExistence type="inferred from homology"/>
<sequence length="449" mass="49859">MNYEKETELTGRIVLPNDPQYNQARSEFNTFFNRFPLVIVFARETQDVINAIRWARCRDVPIRVRSGRHNYEGLSVVDAGIVIDVSEMKRVDLDSESGIVTIQTGLRDFELAEVLGKEGLVVPPGLCPTTGIGGFTLGGGQSSLSRQWGLAIDSLLGVEMVDANGCVLYADARHNCDLFWALRGGGGGNFGVCTSFRFQTHHIDTVAYARIDWEIQDLKLVLQVWQQYTVPGADKRLTPLLSIVSGQQPLLLMQGVFLGSENELRSLLQPLLMSSPPKEVTIEEMPWLEAAALIGATQPDAPESFKSVGPFVEQLLPDKAIDIISHFISEAPSSITASVLFHGLGGAVAEIADTDTAYFYRKALSNMSPWATWDVPEGAAQGIRWVEDFRKAMLPYTCGVYVNTPDLLIENWPEEYYGCNFERLTQIKAKYDPLNVFHYPQSIPPDFCD</sequence>
<evidence type="ECO:0000256" key="5">
    <source>
        <dbReference type="ARBA" id="ARBA00023002"/>
    </source>
</evidence>
<feature type="domain" description="FAD-binding PCMH-type" evidence="6">
    <location>
        <begin position="32"/>
        <end position="203"/>
    </location>
</feature>
<evidence type="ECO:0000256" key="2">
    <source>
        <dbReference type="ARBA" id="ARBA00005466"/>
    </source>
</evidence>
<dbReference type="Gene3D" id="3.30.465.10">
    <property type="match status" value="1"/>
</dbReference>
<dbReference type="EMBL" id="CP014223">
    <property type="protein sequence ID" value="AMJ41256.1"/>
    <property type="molecule type" value="Genomic_DNA"/>
</dbReference>
<dbReference type="GO" id="GO:0071949">
    <property type="term" value="F:FAD binding"/>
    <property type="evidence" value="ECO:0007669"/>
    <property type="project" value="InterPro"/>
</dbReference>
<dbReference type="PROSITE" id="PS51387">
    <property type="entry name" value="FAD_PCMH"/>
    <property type="match status" value="1"/>
</dbReference>
<dbReference type="SUPFAM" id="SSF56176">
    <property type="entry name" value="FAD-binding/transporter-associated domain-like"/>
    <property type="match status" value="1"/>
</dbReference>
<evidence type="ECO:0000256" key="4">
    <source>
        <dbReference type="ARBA" id="ARBA00022827"/>
    </source>
</evidence>
<dbReference type="OrthoDB" id="545125at2"/>
<dbReference type="Proteomes" id="UP000068026">
    <property type="component" value="Chromosome"/>
</dbReference>
<dbReference type="InterPro" id="IPR012951">
    <property type="entry name" value="BBE"/>
</dbReference>
<protein>
    <submittedName>
        <fullName evidence="7">FAD-linked oxidoreductase YvdP</fullName>
        <ecNumber evidence="7">1.21.-.-</ecNumber>
    </submittedName>
    <submittedName>
        <fullName evidence="8">FAD/FMN-containing dehydrogenase</fullName>
    </submittedName>
</protein>
<keyword evidence="9" id="KW-1185">Reference proteome</keyword>
<dbReference type="Pfam" id="PF01565">
    <property type="entry name" value="FAD_binding_4"/>
    <property type="match status" value="1"/>
</dbReference>
<comment type="similarity">
    <text evidence="2">Belongs to the oxygen-dependent FAD-linked oxidoreductase family.</text>
</comment>
<reference evidence="8" key="4">
    <citation type="submission" date="2016-11" db="EMBL/GenBank/DDBJ databases">
        <authorList>
            <person name="Varghese N."/>
            <person name="Submissions S."/>
        </authorList>
    </citation>
    <scope>NUCLEOTIDE SEQUENCE</scope>
    <source>
        <strain evidence="8">DSM 1682</strain>
    </source>
</reference>
<dbReference type="InterPro" id="IPR016169">
    <property type="entry name" value="FAD-bd_PCMH_sub2"/>
</dbReference>
<accession>A0A0X1U8I0</accession>
<keyword evidence="5 7" id="KW-0560">Oxidoreductase</keyword>
<dbReference type="PANTHER" id="PTHR42973">
    <property type="entry name" value="BINDING OXIDOREDUCTASE, PUTATIVE (AFU_ORTHOLOGUE AFUA_1G17690)-RELATED"/>
    <property type="match status" value="1"/>
</dbReference>
<dbReference type="InterPro" id="IPR006094">
    <property type="entry name" value="Oxid_FAD_bind_N"/>
</dbReference>
<reference evidence="7 9" key="1">
    <citation type="journal article" date="2016" name="Genome Announc.">
        <title>Complete Genome Sequence of the Amino Acid-Fermenting Clostridium propionicum X2 (DSM 1682).</title>
        <authorList>
            <person name="Poehlein A."/>
            <person name="Schlien K."/>
            <person name="Chowdhury N.P."/>
            <person name="Gottschalk G."/>
            <person name="Buckel W."/>
            <person name="Daniel R."/>
        </authorList>
    </citation>
    <scope>NUCLEOTIDE SEQUENCE [LARGE SCALE GENOMIC DNA]</scope>
    <source>
        <strain evidence="7 9">X2</strain>
    </source>
</reference>
<evidence type="ECO:0000313" key="8">
    <source>
        <dbReference type="EMBL" id="SHF06017.1"/>
    </source>
</evidence>
<dbReference type="InterPro" id="IPR050416">
    <property type="entry name" value="FAD-linked_Oxidoreductase"/>
</dbReference>
<evidence type="ECO:0000256" key="1">
    <source>
        <dbReference type="ARBA" id="ARBA00001974"/>
    </source>
</evidence>
<name>A0A0X1U8I0_ANAPI</name>
<dbReference type="Gene3D" id="3.40.462.20">
    <property type="match status" value="1"/>
</dbReference>
<dbReference type="AlphaFoldDB" id="A0A0X1U8I0"/>
<dbReference type="PANTHER" id="PTHR42973:SF39">
    <property type="entry name" value="FAD-BINDING PCMH-TYPE DOMAIN-CONTAINING PROTEIN"/>
    <property type="match status" value="1"/>
</dbReference>
<dbReference type="EMBL" id="FQUA01000015">
    <property type="protein sequence ID" value="SHF06017.1"/>
    <property type="molecule type" value="Genomic_DNA"/>
</dbReference>
<evidence type="ECO:0000256" key="3">
    <source>
        <dbReference type="ARBA" id="ARBA00022630"/>
    </source>
</evidence>
<dbReference type="EC" id="1.21.-.-" evidence="7"/>
<keyword evidence="3" id="KW-0285">Flavoprotein</keyword>
<evidence type="ECO:0000313" key="7">
    <source>
        <dbReference type="EMBL" id="AMJ41256.1"/>
    </source>
</evidence>
<evidence type="ECO:0000313" key="10">
    <source>
        <dbReference type="Proteomes" id="UP000184204"/>
    </source>
</evidence>
<reference evidence="10" key="3">
    <citation type="submission" date="2016-11" db="EMBL/GenBank/DDBJ databases">
        <authorList>
            <person name="Jaros S."/>
            <person name="Januszkiewicz K."/>
            <person name="Wedrychowicz H."/>
        </authorList>
    </citation>
    <scope>NUCLEOTIDE SEQUENCE [LARGE SCALE GENOMIC DNA]</scope>
    <source>
        <strain evidence="10">DSM 1682</strain>
    </source>
</reference>
<dbReference type="Proteomes" id="UP000184204">
    <property type="component" value="Unassembled WGS sequence"/>
</dbReference>
<evidence type="ECO:0000259" key="6">
    <source>
        <dbReference type="PROSITE" id="PS51387"/>
    </source>
</evidence>
<dbReference type="InterPro" id="IPR016166">
    <property type="entry name" value="FAD-bd_PCMH"/>
</dbReference>
<comment type="cofactor">
    <cofactor evidence="1">
        <name>FAD</name>
        <dbReference type="ChEBI" id="CHEBI:57692"/>
    </cofactor>
</comment>
<keyword evidence="4" id="KW-0274">FAD</keyword>
<evidence type="ECO:0000313" key="9">
    <source>
        <dbReference type="Proteomes" id="UP000068026"/>
    </source>
</evidence>
<dbReference type="RefSeq" id="WP_066050143.1">
    <property type="nucleotide sequence ID" value="NZ_CP014223.1"/>
</dbReference>
<dbReference type="InterPro" id="IPR036318">
    <property type="entry name" value="FAD-bd_PCMH-like_sf"/>
</dbReference>
<dbReference type="GO" id="GO:0016491">
    <property type="term" value="F:oxidoreductase activity"/>
    <property type="evidence" value="ECO:0007669"/>
    <property type="project" value="UniProtKB-KW"/>
</dbReference>
<dbReference type="Pfam" id="PF08031">
    <property type="entry name" value="BBE"/>
    <property type="match status" value="1"/>
</dbReference>
<dbReference type="KEGG" id="cpro:CPRO_16660"/>
<dbReference type="Gene3D" id="3.30.43.10">
    <property type="entry name" value="Uridine Diphospho-n-acetylenolpyruvylglucosamine Reductase, domain 2"/>
    <property type="match status" value="1"/>
</dbReference>
<organism evidence="8 10">
    <name type="scientific">Anaerotignum propionicum DSM 1682</name>
    <dbReference type="NCBI Taxonomy" id="991789"/>
    <lineage>
        <taxon>Bacteria</taxon>
        <taxon>Bacillati</taxon>
        <taxon>Bacillota</taxon>
        <taxon>Clostridia</taxon>
        <taxon>Lachnospirales</taxon>
        <taxon>Anaerotignaceae</taxon>
        <taxon>Anaerotignum</taxon>
    </lineage>
</organism>
<gene>
    <name evidence="7" type="primary">yvdP_2</name>
    <name evidence="7" type="ORF">CPRO_16660</name>
    <name evidence="8" type="ORF">SAMN02745151_02645</name>
</gene>
<reference evidence="9" key="2">
    <citation type="submission" date="2016-01" db="EMBL/GenBank/DDBJ databases">
        <authorList>
            <person name="Poehlein A."/>
            <person name="Schlien K."/>
            <person name="Gottschalk G."/>
            <person name="Buckel W."/>
            <person name="Daniel R."/>
        </authorList>
    </citation>
    <scope>NUCLEOTIDE SEQUENCE [LARGE SCALE GENOMIC DNA]</scope>
    <source>
        <strain evidence="9">X2</strain>
    </source>
</reference>
<dbReference type="InterPro" id="IPR016167">
    <property type="entry name" value="FAD-bd_PCMH_sub1"/>
</dbReference>